<accession>A0A7J5TFL4</accession>
<feature type="compositionally biased region" description="Basic and acidic residues" evidence="1">
    <location>
        <begin position="48"/>
        <end position="62"/>
    </location>
</feature>
<proteinExistence type="predicted"/>
<dbReference type="EMBL" id="WDPD01000013">
    <property type="protein sequence ID" value="KAB7459570.1"/>
    <property type="molecule type" value="Genomic_DNA"/>
</dbReference>
<gene>
    <name evidence="2" type="ORF">GBB04_09690</name>
</gene>
<dbReference type="RefSeq" id="WP_129880134.1">
    <property type="nucleotide sequence ID" value="NZ_CACRSP010000014.1"/>
</dbReference>
<name>A0A7J5TFL4_9BIFI</name>
<dbReference type="Proteomes" id="UP000429211">
    <property type="component" value="Unassembled WGS sequence"/>
</dbReference>
<feature type="region of interest" description="Disordered" evidence="1">
    <location>
        <begin position="48"/>
        <end position="69"/>
    </location>
</feature>
<evidence type="ECO:0000313" key="3">
    <source>
        <dbReference type="Proteomes" id="UP000429211"/>
    </source>
</evidence>
<protein>
    <submittedName>
        <fullName evidence="2">Uncharacterized protein</fullName>
    </submittedName>
</protein>
<comment type="caution">
    <text evidence="2">The sequence shown here is derived from an EMBL/GenBank/DDBJ whole genome shotgun (WGS) entry which is preliminary data.</text>
</comment>
<evidence type="ECO:0000256" key="1">
    <source>
        <dbReference type="SAM" id="MobiDB-lite"/>
    </source>
</evidence>
<evidence type="ECO:0000313" key="2">
    <source>
        <dbReference type="EMBL" id="KAB7459570.1"/>
    </source>
</evidence>
<sequence length="128" mass="13920">MEIISIDKLLVACSFPDWNAGQVRRSSVRFLARAIAFVMDALASDHASEASKDDAPHDDDRTTPVTPITAPPDWKALKIRNDKGLRGNDMVWLLAVIIISVATKVDSGMANIVALDISAYVMTAHSRS</sequence>
<organism evidence="2 3">
    <name type="scientific">Bifidobacterium dentium</name>
    <dbReference type="NCBI Taxonomy" id="1689"/>
    <lineage>
        <taxon>Bacteria</taxon>
        <taxon>Bacillati</taxon>
        <taxon>Actinomycetota</taxon>
        <taxon>Actinomycetes</taxon>
        <taxon>Bifidobacteriales</taxon>
        <taxon>Bifidobacteriaceae</taxon>
        <taxon>Bifidobacterium</taxon>
    </lineage>
</organism>
<reference evidence="2 3" key="1">
    <citation type="journal article" date="2019" name="Nat. Med.">
        <title>A library of human gut bacterial isolates paired with longitudinal multiomics data enables mechanistic microbiome research.</title>
        <authorList>
            <person name="Poyet M."/>
            <person name="Groussin M."/>
            <person name="Gibbons S.M."/>
            <person name="Avila-Pacheco J."/>
            <person name="Jiang X."/>
            <person name="Kearney S.M."/>
            <person name="Perrotta A.R."/>
            <person name="Berdy B."/>
            <person name="Zhao S."/>
            <person name="Lieberman T.D."/>
            <person name="Swanson P.K."/>
            <person name="Smith M."/>
            <person name="Roesemann S."/>
            <person name="Alexander J.E."/>
            <person name="Rich S.A."/>
            <person name="Livny J."/>
            <person name="Vlamakis H."/>
            <person name="Clish C."/>
            <person name="Bullock K."/>
            <person name="Deik A."/>
            <person name="Scott J."/>
            <person name="Pierce K.A."/>
            <person name="Xavier R.J."/>
            <person name="Alm E.J."/>
        </authorList>
    </citation>
    <scope>NUCLEOTIDE SEQUENCE [LARGE SCALE GENOMIC DNA]</scope>
    <source>
        <strain evidence="2 3">BIOML-A2</strain>
    </source>
</reference>
<dbReference type="AlphaFoldDB" id="A0A7J5TFL4"/>